<feature type="domain" description="Alcohol dehydrogenase-like C-terminal" evidence="5">
    <location>
        <begin position="213"/>
        <end position="339"/>
    </location>
</feature>
<keyword evidence="1 4" id="KW-0479">Metal-binding</keyword>
<dbReference type="InterPro" id="IPR013154">
    <property type="entry name" value="ADH-like_N"/>
</dbReference>
<dbReference type="GO" id="GO:0016491">
    <property type="term" value="F:oxidoreductase activity"/>
    <property type="evidence" value="ECO:0007669"/>
    <property type="project" value="UniProtKB-KW"/>
</dbReference>
<dbReference type="InterPro" id="IPR036291">
    <property type="entry name" value="NAD(P)-bd_dom_sf"/>
</dbReference>
<dbReference type="Gene3D" id="3.40.50.720">
    <property type="entry name" value="NAD(P)-binding Rossmann-like Domain"/>
    <property type="match status" value="1"/>
</dbReference>
<reference evidence="7" key="1">
    <citation type="submission" date="2019-09" db="EMBL/GenBank/DDBJ databases">
        <title>Characterisation of the sponge microbiome using genome-centric metagenomics.</title>
        <authorList>
            <person name="Engelberts J.P."/>
            <person name="Robbins S.J."/>
            <person name="De Goeij J.M."/>
            <person name="Aranda M."/>
            <person name="Bell S.C."/>
            <person name="Webster N.S."/>
        </authorList>
    </citation>
    <scope>NUCLEOTIDE SEQUENCE</scope>
    <source>
        <strain evidence="7">SB0662_bin_9</strain>
    </source>
</reference>
<dbReference type="PROSITE" id="PS00059">
    <property type="entry name" value="ADH_ZINC"/>
    <property type="match status" value="1"/>
</dbReference>
<dbReference type="EMBL" id="VXPY01000069">
    <property type="protein sequence ID" value="MYD90589.1"/>
    <property type="molecule type" value="Genomic_DNA"/>
</dbReference>
<dbReference type="InterPro" id="IPR002328">
    <property type="entry name" value="ADH_Zn_CS"/>
</dbReference>
<comment type="caution">
    <text evidence="7">The sequence shown here is derived from an EMBL/GenBank/DDBJ whole genome shotgun (WGS) entry which is preliminary data.</text>
</comment>
<protein>
    <submittedName>
        <fullName evidence="7">Alcohol dehydrogenase catalytic domain-containing protein</fullName>
    </submittedName>
</protein>
<dbReference type="PANTHER" id="PTHR43401">
    <property type="entry name" value="L-THREONINE 3-DEHYDROGENASE"/>
    <property type="match status" value="1"/>
</dbReference>
<evidence type="ECO:0000256" key="1">
    <source>
        <dbReference type="ARBA" id="ARBA00022723"/>
    </source>
</evidence>
<dbReference type="Pfam" id="PF08240">
    <property type="entry name" value="ADH_N"/>
    <property type="match status" value="1"/>
</dbReference>
<evidence type="ECO:0000313" key="7">
    <source>
        <dbReference type="EMBL" id="MYD90589.1"/>
    </source>
</evidence>
<sequence length="382" mass="40772">MRHRHVWRLHRLGGHFPAGSPQGRKSIHKIQHVGRRRGMKALVWEAPREMRIREQDVPRPGPGETLIKVDYAGICGSELSGYLGHNALRVPPLVMGHEFAGTVAEVGSKISDSEPALSTGDAVTVNPLYCTGESELQARGLDQLCPTRQLVGAHVPGAYAEFVTVPTRTVHPLPAGMSTRVGALTEPVGCGVRIGELAGNVRDATCLIVGMGPIGLLALQVLLRSGAKDVVVADLDAERLAMGERYGGIPIDPAESDPVEEVLSRTDGIGAVASVDAVGTGHTRTQCVAGTMTTGTVILSGLHEETSEIPAADIIRREITLRGSFSYSPANFREALVLLDREEISLEPWIVEAPLADGGKWFDRLIDAPGDVSKVLLVPESQ</sequence>
<evidence type="ECO:0000256" key="4">
    <source>
        <dbReference type="RuleBase" id="RU361277"/>
    </source>
</evidence>
<dbReference type="GO" id="GO:0008270">
    <property type="term" value="F:zinc ion binding"/>
    <property type="evidence" value="ECO:0007669"/>
    <property type="project" value="InterPro"/>
</dbReference>
<dbReference type="SUPFAM" id="SSF50129">
    <property type="entry name" value="GroES-like"/>
    <property type="match status" value="1"/>
</dbReference>
<name>A0A6B1DSA6_9CHLR</name>
<evidence type="ECO:0000256" key="2">
    <source>
        <dbReference type="ARBA" id="ARBA00022833"/>
    </source>
</evidence>
<keyword evidence="3" id="KW-0560">Oxidoreductase</keyword>
<dbReference type="InterPro" id="IPR011032">
    <property type="entry name" value="GroES-like_sf"/>
</dbReference>
<dbReference type="Gene3D" id="3.90.180.10">
    <property type="entry name" value="Medium-chain alcohol dehydrogenases, catalytic domain"/>
    <property type="match status" value="1"/>
</dbReference>
<dbReference type="Pfam" id="PF00107">
    <property type="entry name" value="ADH_zinc_N"/>
    <property type="match status" value="1"/>
</dbReference>
<evidence type="ECO:0000259" key="5">
    <source>
        <dbReference type="Pfam" id="PF00107"/>
    </source>
</evidence>
<dbReference type="PANTHER" id="PTHR43401:SF2">
    <property type="entry name" value="L-THREONINE 3-DEHYDROGENASE"/>
    <property type="match status" value="1"/>
</dbReference>
<gene>
    <name evidence="7" type="ORF">F4Y08_09685</name>
</gene>
<dbReference type="AlphaFoldDB" id="A0A6B1DSA6"/>
<keyword evidence="2 4" id="KW-0862">Zinc</keyword>
<comment type="cofactor">
    <cofactor evidence="4">
        <name>Zn(2+)</name>
        <dbReference type="ChEBI" id="CHEBI:29105"/>
    </cofactor>
</comment>
<comment type="similarity">
    <text evidence="4">Belongs to the zinc-containing alcohol dehydrogenase family.</text>
</comment>
<dbReference type="InterPro" id="IPR013149">
    <property type="entry name" value="ADH-like_C"/>
</dbReference>
<evidence type="ECO:0000259" key="6">
    <source>
        <dbReference type="Pfam" id="PF08240"/>
    </source>
</evidence>
<dbReference type="InterPro" id="IPR050129">
    <property type="entry name" value="Zn_alcohol_dh"/>
</dbReference>
<proteinExistence type="inferred from homology"/>
<dbReference type="SUPFAM" id="SSF51735">
    <property type="entry name" value="NAD(P)-binding Rossmann-fold domains"/>
    <property type="match status" value="1"/>
</dbReference>
<accession>A0A6B1DSA6</accession>
<evidence type="ECO:0000256" key="3">
    <source>
        <dbReference type="ARBA" id="ARBA00023002"/>
    </source>
</evidence>
<feature type="domain" description="Alcohol dehydrogenase-like N-terminal" evidence="6">
    <location>
        <begin position="61"/>
        <end position="174"/>
    </location>
</feature>
<organism evidence="7">
    <name type="scientific">Caldilineaceae bacterium SB0662_bin_9</name>
    <dbReference type="NCBI Taxonomy" id="2605258"/>
    <lineage>
        <taxon>Bacteria</taxon>
        <taxon>Bacillati</taxon>
        <taxon>Chloroflexota</taxon>
        <taxon>Caldilineae</taxon>
        <taxon>Caldilineales</taxon>
        <taxon>Caldilineaceae</taxon>
    </lineage>
</organism>